<keyword evidence="2" id="KW-1185">Reference proteome</keyword>
<protein>
    <submittedName>
        <fullName evidence="1">Uncharacterized protein</fullName>
    </submittedName>
</protein>
<sequence length="58" mass="6701">MYFVNEICTRIINPSCHPVKARRGLGNTHILYLYIDSCQSDPVVTCLSRLRHKMCLYG</sequence>
<dbReference type="EMBL" id="WOCE01000020">
    <property type="protein sequence ID" value="KAE9591018.1"/>
    <property type="molecule type" value="Genomic_DNA"/>
</dbReference>
<name>A0A6A4NWG4_LUPAL</name>
<evidence type="ECO:0000313" key="1">
    <source>
        <dbReference type="EMBL" id="KAE9591018.1"/>
    </source>
</evidence>
<accession>A0A6A4NWG4</accession>
<evidence type="ECO:0000313" key="2">
    <source>
        <dbReference type="Proteomes" id="UP000447434"/>
    </source>
</evidence>
<gene>
    <name evidence="1" type="ORF">Lalb_Chr20g0113721</name>
</gene>
<comment type="caution">
    <text evidence="1">The sequence shown here is derived from an EMBL/GenBank/DDBJ whole genome shotgun (WGS) entry which is preliminary data.</text>
</comment>
<organism evidence="1 2">
    <name type="scientific">Lupinus albus</name>
    <name type="common">White lupine</name>
    <name type="synonym">Lupinus termis</name>
    <dbReference type="NCBI Taxonomy" id="3870"/>
    <lineage>
        <taxon>Eukaryota</taxon>
        <taxon>Viridiplantae</taxon>
        <taxon>Streptophyta</taxon>
        <taxon>Embryophyta</taxon>
        <taxon>Tracheophyta</taxon>
        <taxon>Spermatophyta</taxon>
        <taxon>Magnoliopsida</taxon>
        <taxon>eudicotyledons</taxon>
        <taxon>Gunneridae</taxon>
        <taxon>Pentapetalae</taxon>
        <taxon>rosids</taxon>
        <taxon>fabids</taxon>
        <taxon>Fabales</taxon>
        <taxon>Fabaceae</taxon>
        <taxon>Papilionoideae</taxon>
        <taxon>50 kb inversion clade</taxon>
        <taxon>genistoids sensu lato</taxon>
        <taxon>core genistoids</taxon>
        <taxon>Genisteae</taxon>
        <taxon>Lupinus</taxon>
    </lineage>
</organism>
<proteinExistence type="predicted"/>
<dbReference type="AlphaFoldDB" id="A0A6A4NWG4"/>
<reference evidence="2" key="1">
    <citation type="journal article" date="2020" name="Nat. Commun.">
        <title>Genome sequence of the cluster root forming white lupin.</title>
        <authorList>
            <person name="Hufnagel B."/>
            <person name="Marques A."/>
            <person name="Soriano A."/>
            <person name="Marques L."/>
            <person name="Divol F."/>
            <person name="Doumas P."/>
            <person name="Sallet E."/>
            <person name="Mancinotti D."/>
            <person name="Carrere S."/>
            <person name="Marande W."/>
            <person name="Arribat S."/>
            <person name="Keller J."/>
            <person name="Huneau C."/>
            <person name="Blein T."/>
            <person name="Aime D."/>
            <person name="Laguerre M."/>
            <person name="Taylor J."/>
            <person name="Schubert V."/>
            <person name="Nelson M."/>
            <person name="Geu-Flores F."/>
            <person name="Crespi M."/>
            <person name="Gallardo-Guerrero K."/>
            <person name="Delaux P.-M."/>
            <person name="Salse J."/>
            <person name="Berges H."/>
            <person name="Guyot R."/>
            <person name="Gouzy J."/>
            <person name="Peret B."/>
        </authorList>
    </citation>
    <scope>NUCLEOTIDE SEQUENCE [LARGE SCALE GENOMIC DNA]</scope>
    <source>
        <strain evidence="2">cv. Amiga</strain>
    </source>
</reference>
<dbReference type="Proteomes" id="UP000447434">
    <property type="component" value="Chromosome 20"/>
</dbReference>